<dbReference type="Proteomes" id="UP000294746">
    <property type="component" value="Unassembled WGS sequence"/>
</dbReference>
<keyword evidence="7" id="KW-1185">Reference proteome</keyword>
<dbReference type="FunFam" id="3.30.300.70:FF:000001">
    <property type="entry name" value="Ribosome maturation factor RimP"/>
    <property type="match status" value="1"/>
</dbReference>
<dbReference type="GO" id="GO:0006412">
    <property type="term" value="P:translation"/>
    <property type="evidence" value="ECO:0007669"/>
    <property type="project" value="TreeGrafter"/>
</dbReference>
<comment type="function">
    <text evidence="3">Required for maturation of 30S ribosomal subunits.</text>
</comment>
<gene>
    <name evidence="3" type="primary">rimP</name>
    <name evidence="6" type="ORF">EDD57_10481</name>
</gene>
<dbReference type="SUPFAM" id="SSF75420">
    <property type="entry name" value="YhbC-like, N-terminal domain"/>
    <property type="match status" value="1"/>
</dbReference>
<comment type="subcellular location">
    <subcellularLocation>
        <location evidence="3">Cytoplasm</location>
    </subcellularLocation>
</comment>
<dbReference type="InterPro" id="IPR003728">
    <property type="entry name" value="Ribosome_maturation_RimP"/>
</dbReference>
<dbReference type="Gene3D" id="2.30.30.180">
    <property type="entry name" value="Ribosome maturation factor RimP, C-terminal domain"/>
    <property type="match status" value="1"/>
</dbReference>
<dbReference type="CDD" id="cd01734">
    <property type="entry name" value="YlxS_C"/>
    <property type="match status" value="1"/>
</dbReference>
<evidence type="ECO:0000259" key="5">
    <source>
        <dbReference type="Pfam" id="PF17384"/>
    </source>
</evidence>
<dbReference type="GO" id="GO:0000028">
    <property type="term" value="P:ribosomal small subunit assembly"/>
    <property type="evidence" value="ECO:0007669"/>
    <property type="project" value="TreeGrafter"/>
</dbReference>
<organism evidence="6 7">
    <name type="scientific">Baia soyae</name>
    <dbReference type="NCBI Taxonomy" id="1544746"/>
    <lineage>
        <taxon>Bacteria</taxon>
        <taxon>Bacillati</taxon>
        <taxon>Bacillota</taxon>
        <taxon>Bacilli</taxon>
        <taxon>Bacillales</taxon>
        <taxon>Thermoactinomycetaceae</taxon>
        <taxon>Baia</taxon>
    </lineage>
</organism>
<evidence type="ECO:0000256" key="1">
    <source>
        <dbReference type="ARBA" id="ARBA00022490"/>
    </source>
</evidence>
<name>A0A4R2S3J6_9BACL</name>
<keyword evidence="2 3" id="KW-0690">Ribosome biogenesis</keyword>
<dbReference type="HAMAP" id="MF_01077">
    <property type="entry name" value="RimP"/>
    <property type="match status" value="1"/>
</dbReference>
<dbReference type="NCBIfam" id="NF000928">
    <property type="entry name" value="PRK00092.1-2"/>
    <property type="match status" value="1"/>
</dbReference>
<feature type="domain" description="Ribosome maturation factor RimP C-terminal" evidence="5">
    <location>
        <begin position="90"/>
        <end position="155"/>
    </location>
</feature>
<dbReference type="Gene3D" id="3.30.300.70">
    <property type="entry name" value="RimP-like superfamily, N-terminal"/>
    <property type="match status" value="1"/>
</dbReference>
<accession>A0A4R2S3J6</accession>
<dbReference type="AlphaFoldDB" id="A0A4R2S3J6"/>
<keyword evidence="1 3" id="KW-0963">Cytoplasm</keyword>
<evidence type="ECO:0000313" key="7">
    <source>
        <dbReference type="Proteomes" id="UP000294746"/>
    </source>
</evidence>
<feature type="domain" description="Ribosome maturation factor RimP N-terminal" evidence="4">
    <location>
        <begin position="12"/>
        <end position="87"/>
    </location>
</feature>
<evidence type="ECO:0000256" key="2">
    <source>
        <dbReference type="ARBA" id="ARBA00022517"/>
    </source>
</evidence>
<dbReference type="OrthoDB" id="9805006at2"/>
<dbReference type="RefSeq" id="WP_131847890.1">
    <property type="nucleotide sequence ID" value="NZ_SLXV01000004.1"/>
</dbReference>
<dbReference type="SUPFAM" id="SSF74942">
    <property type="entry name" value="YhbC-like, C-terminal domain"/>
    <property type="match status" value="1"/>
</dbReference>
<evidence type="ECO:0000313" key="6">
    <source>
        <dbReference type="EMBL" id="TCP70102.1"/>
    </source>
</evidence>
<dbReference type="InterPro" id="IPR028998">
    <property type="entry name" value="RimP_C"/>
</dbReference>
<evidence type="ECO:0000256" key="3">
    <source>
        <dbReference type="HAMAP-Rule" id="MF_01077"/>
    </source>
</evidence>
<evidence type="ECO:0000259" key="4">
    <source>
        <dbReference type="Pfam" id="PF02576"/>
    </source>
</evidence>
<dbReference type="GO" id="GO:0005829">
    <property type="term" value="C:cytosol"/>
    <property type="evidence" value="ECO:0007669"/>
    <property type="project" value="TreeGrafter"/>
</dbReference>
<proteinExistence type="inferred from homology"/>
<comment type="similarity">
    <text evidence="3">Belongs to the RimP family.</text>
</comment>
<dbReference type="Pfam" id="PF17384">
    <property type="entry name" value="DUF150_C"/>
    <property type="match status" value="1"/>
</dbReference>
<dbReference type="InterPro" id="IPR035956">
    <property type="entry name" value="RimP_N_sf"/>
</dbReference>
<sequence length="155" mass="17236">MSRHVVATVEKLVTPALEELQLEVVEVEYKKEGSNYFLRVFIDKNDEGRVDLDDCARASGCVSALLDEHDPVPGAEYILEVSSPGAERPLKKENDYQKSIGKNVYVSTYEPIDGTKAFEGVLKEATTDYLTVDVQGKEIEIPRSKVAKARLAIVF</sequence>
<dbReference type="Pfam" id="PF02576">
    <property type="entry name" value="RimP_N"/>
    <property type="match status" value="1"/>
</dbReference>
<dbReference type="PANTHER" id="PTHR33867">
    <property type="entry name" value="RIBOSOME MATURATION FACTOR RIMP"/>
    <property type="match status" value="1"/>
</dbReference>
<dbReference type="EMBL" id="SLXV01000004">
    <property type="protein sequence ID" value="TCP70102.1"/>
    <property type="molecule type" value="Genomic_DNA"/>
</dbReference>
<dbReference type="InterPro" id="IPR028989">
    <property type="entry name" value="RimP_N"/>
</dbReference>
<protein>
    <recommendedName>
        <fullName evidence="3">Ribosome maturation factor RimP</fullName>
    </recommendedName>
</protein>
<dbReference type="PANTHER" id="PTHR33867:SF1">
    <property type="entry name" value="RIBOSOME MATURATION FACTOR RIMP"/>
    <property type="match status" value="1"/>
</dbReference>
<comment type="caution">
    <text evidence="6">The sequence shown here is derived from an EMBL/GenBank/DDBJ whole genome shotgun (WGS) entry which is preliminary data.</text>
</comment>
<reference evidence="6 7" key="1">
    <citation type="submission" date="2019-03" db="EMBL/GenBank/DDBJ databases">
        <title>Genomic Encyclopedia of Type Strains, Phase IV (KMG-IV): sequencing the most valuable type-strain genomes for metagenomic binning, comparative biology and taxonomic classification.</title>
        <authorList>
            <person name="Goeker M."/>
        </authorList>
    </citation>
    <scope>NUCLEOTIDE SEQUENCE [LARGE SCALE GENOMIC DNA]</scope>
    <source>
        <strain evidence="6 7">DSM 46831</strain>
    </source>
</reference>
<dbReference type="InterPro" id="IPR036847">
    <property type="entry name" value="RimP_C_sf"/>
</dbReference>